<protein>
    <submittedName>
        <fullName evidence="2">Uncharacterized protein</fullName>
    </submittedName>
</protein>
<gene>
    <name evidence="2" type="ORF">LTRI10_LOCUS42184</name>
</gene>
<reference evidence="2 3" key="1">
    <citation type="submission" date="2024-04" db="EMBL/GenBank/DDBJ databases">
        <authorList>
            <person name="Fracassetti M."/>
        </authorList>
    </citation>
    <scope>NUCLEOTIDE SEQUENCE [LARGE SCALE GENOMIC DNA]</scope>
</reference>
<evidence type="ECO:0000256" key="1">
    <source>
        <dbReference type="SAM" id="SignalP"/>
    </source>
</evidence>
<evidence type="ECO:0000313" key="3">
    <source>
        <dbReference type="Proteomes" id="UP001497516"/>
    </source>
</evidence>
<name>A0AAV2FVX8_9ROSI</name>
<dbReference type="EMBL" id="OZ034820">
    <property type="protein sequence ID" value="CAL1402162.1"/>
    <property type="molecule type" value="Genomic_DNA"/>
</dbReference>
<proteinExistence type="predicted"/>
<evidence type="ECO:0000313" key="2">
    <source>
        <dbReference type="EMBL" id="CAL1402162.1"/>
    </source>
</evidence>
<accession>A0AAV2FVX8</accession>
<dbReference type="AlphaFoldDB" id="A0AAV2FVX8"/>
<dbReference type="Proteomes" id="UP001497516">
    <property type="component" value="Chromosome 7"/>
</dbReference>
<feature type="signal peptide" evidence="1">
    <location>
        <begin position="1"/>
        <end position="29"/>
    </location>
</feature>
<organism evidence="2 3">
    <name type="scientific">Linum trigynum</name>
    <dbReference type="NCBI Taxonomy" id="586398"/>
    <lineage>
        <taxon>Eukaryota</taxon>
        <taxon>Viridiplantae</taxon>
        <taxon>Streptophyta</taxon>
        <taxon>Embryophyta</taxon>
        <taxon>Tracheophyta</taxon>
        <taxon>Spermatophyta</taxon>
        <taxon>Magnoliopsida</taxon>
        <taxon>eudicotyledons</taxon>
        <taxon>Gunneridae</taxon>
        <taxon>Pentapetalae</taxon>
        <taxon>rosids</taxon>
        <taxon>fabids</taxon>
        <taxon>Malpighiales</taxon>
        <taxon>Linaceae</taxon>
        <taxon>Linum</taxon>
    </lineage>
</organism>
<feature type="chain" id="PRO_5043573073" evidence="1">
    <location>
        <begin position="30"/>
        <end position="94"/>
    </location>
</feature>
<sequence>MEAGSKAATRPLLPHSLLLLLLANDAKRGTEYDGRQALQQLAIEYENSRAASGEEQASRSAVAGMALQNDPARISSFDICGLDMLVNLIAISQS</sequence>
<keyword evidence="3" id="KW-1185">Reference proteome</keyword>
<keyword evidence="1" id="KW-0732">Signal</keyword>